<dbReference type="AlphaFoldDB" id="F8ETG7"/>
<reference evidence="1 2" key="1">
    <citation type="journal article" date="2011" name="J. Bacteriol.">
        <title>Genome sequence of the ethanol-producing Zymomonas mobilis subsp. pomaceae lectotype strain ATCC 29192.</title>
        <authorList>
            <person name="Kouvelis V.N."/>
            <person name="Davenport K.W."/>
            <person name="Brettin T.S."/>
            <person name="Bruce D."/>
            <person name="Detter C."/>
            <person name="Han C.S."/>
            <person name="Nolan M."/>
            <person name="Tapia R."/>
            <person name="Damoulaki A."/>
            <person name="Kyrpides N.C."/>
            <person name="Typas M.A."/>
            <person name="Pappas K.M."/>
        </authorList>
    </citation>
    <scope>NUCLEOTIDE SEQUENCE [LARGE SCALE GENOMIC DNA]</scope>
    <source>
        <strain evidence="2">ATCC 29192 / DSM 22645 / JCM 10191 / CCUG 17912 / NBRC 13757 / NCIMB 11200 / NRRL B-4491 / Barker I</strain>
    </source>
</reference>
<dbReference type="Proteomes" id="UP000000491">
    <property type="component" value="Chromosome"/>
</dbReference>
<name>F8ETG7_ZYMMT</name>
<dbReference type="eggNOG" id="COG3498">
    <property type="taxonomic scope" value="Bacteria"/>
</dbReference>
<organism evidence="1 2">
    <name type="scientific">Zymomonas mobilis subsp. pomaceae (strain ATCC 29192 / DSM 22645 / JCM 10191 / CCUG 17912 / NBRC 13757 / NCIMB 11200 / NRRL B-4491 / Barker I)</name>
    <dbReference type="NCBI Taxonomy" id="579138"/>
    <lineage>
        <taxon>Bacteria</taxon>
        <taxon>Pseudomonadati</taxon>
        <taxon>Pseudomonadota</taxon>
        <taxon>Alphaproteobacteria</taxon>
        <taxon>Sphingomonadales</taxon>
        <taxon>Zymomonadaceae</taxon>
        <taxon>Zymomonas</taxon>
    </lineage>
</organism>
<dbReference type="PATRIC" id="fig|579138.3.peg.1162"/>
<protein>
    <submittedName>
        <fullName evidence="1">Major tail tube protein</fullName>
    </submittedName>
</protein>
<accession>F8ETG7</accession>
<sequence length="150" mass="16744">MTTPKKLKNMNVFNAENTLVGKTAEVTLPEPTYKLVPSEDKNVPDEVMLANLGKLRFPADATMLEAIKQKGFTKVRLTDDDNTTEIVGRGVLQDAKDEAYLNLAYYEETVDGKIVNKFDPFNMVEIVNGLDLGARSREALGLTPEDFKQF</sequence>
<dbReference type="EMBL" id="CP002865">
    <property type="protein sequence ID" value="AEI37992.1"/>
    <property type="molecule type" value="Genomic_DNA"/>
</dbReference>
<gene>
    <name evidence="1" type="ordered locus">Zymop_1096</name>
</gene>
<evidence type="ECO:0000313" key="1">
    <source>
        <dbReference type="EMBL" id="AEI37992.1"/>
    </source>
</evidence>
<dbReference type="Pfam" id="PF04985">
    <property type="entry name" value="Phage_tube"/>
    <property type="match status" value="2"/>
</dbReference>
<dbReference type="HOGENOM" id="CLU_1786192_0_0_5"/>
<dbReference type="KEGG" id="zmp:Zymop_1096"/>
<dbReference type="RefSeq" id="WP_013934387.1">
    <property type="nucleotide sequence ID" value="NC_015709.1"/>
</dbReference>
<dbReference type="InterPro" id="IPR006498">
    <property type="entry name" value="Tail_tube"/>
</dbReference>
<dbReference type="STRING" id="579138.Zymop_1096"/>
<proteinExistence type="predicted"/>
<evidence type="ECO:0000313" key="2">
    <source>
        <dbReference type="Proteomes" id="UP000000491"/>
    </source>
</evidence>